<reference evidence="1 2" key="1">
    <citation type="submission" date="2022-05" db="EMBL/GenBank/DDBJ databases">
        <title>Luteimonas sp. SX5, whole genome shotgun sequencing project.</title>
        <authorList>
            <person name="Zhao G."/>
            <person name="Shen L."/>
        </authorList>
    </citation>
    <scope>NUCLEOTIDE SEQUENCE [LARGE SCALE GENOMIC DNA]</scope>
    <source>
        <strain evidence="1 2">SX5</strain>
    </source>
</reference>
<accession>A0ABT0MLU3</accession>
<keyword evidence="2" id="KW-1185">Reference proteome</keyword>
<dbReference type="RefSeq" id="WP_249475791.1">
    <property type="nucleotide sequence ID" value="NZ_JAMBEP010000004.1"/>
</dbReference>
<organism evidence="1 2">
    <name type="scientific">Luteimonas galliterrae</name>
    <dbReference type="NCBI Taxonomy" id="2940486"/>
    <lineage>
        <taxon>Bacteria</taxon>
        <taxon>Pseudomonadati</taxon>
        <taxon>Pseudomonadota</taxon>
        <taxon>Gammaproteobacteria</taxon>
        <taxon>Lysobacterales</taxon>
        <taxon>Lysobacteraceae</taxon>
        <taxon>Luteimonas</taxon>
    </lineage>
</organism>
<proteinExistence type="predicted"/>
<gene>
    <name evidence="1" type="ORF">M2650_14615</name>
</gene>
<sequence>MSFRHQLRRGLLALPMLCLLTAGFFSVRFAPQPEQDFLRTEACQSEFPVVDAFAG</sequence>
<protein>
    <submittedName>
        <fullName evidence="1">Uncharacterized protein</fullName>
    </submittedName>
</protein>
<dbReference type="Proteomes" id="UP001431217">
    <property type="component" value="Unassembled WGS sequence"/>
</dbReference>
<dbReference type="EMBL" id="JAMBEP010000004">
    <property type="protein sequence ID" value="MCL1635859.1"/>
    <property type="molecule type" value="Genomic_DNA"/>
</dbReference>
<comment type="caution">
    <text evidence="1">The sequence shown here is derived from an EMBL/GenBank/DDBJ whole genome shotgun (WGS) entry which is preliminary data.</text>
</comment>
<evidence type="ECO:0000313" key="1">
    <source>
        <dbReference type="EMBL" id="MCL1635859.1"/>
    </source>
</evidence>
<name>A0ABT0MLU3_9GAMM</name>
<evidence type="ECO:0000313" key="2">
    <source>
        <dbReference type="Proteomes" id="UP001431217"/>
    </source>
</evidence>